<reference evidence="2" key="2">
    <citation type="submission" date="2019-02" db="EMBL/GenBank/DDBJ databases">
        <title>Opniocepnalus argus Var Kimnra genome.</title>
        <authorList>
            <person name="Zhou C."/>
            <person name="Xiao S."/>
        </authorList>
    </citation>
    <scope>NUCLEOTIDE SEQUENCE [LARGE SCALE GENOMIC DNA]</scope>
</reference>
<dbReference type="AlphaFoldDB" id="A0A6G1QGI0"/>
<reference evidence="1 2" key="1">
    <citation type="submission" date="2019-02" db="EMBL/GenBank/DDBJ databases">
        <title>Opniocepnalus argus genome.</title>
        <authorList>
            <person name="Zhou C."/>
            <person name="Xiao S."/>
        </authorList>
    </citation>
    <scope>NUCLEOTIDE SEQUENCE [LARGE SCALE GENOMIC DNA]</scope>
    <source>
        <strain evidence="1">OARG1902GOOAL</strain>
        <tissue evidence="1">Muscle</tissue>
    </source>
</reference>
<name>A0A6G1QGI0_CHAAH</name>
<evidence type="ECO:0000313" key="2">
    <source>
        <dbReference type="Proteomes" id="UP000503349"/>
    </source>
</evidence>
<organism evidence="1 2">
    <name type="scientific">Channa argus</name>
    <name type="common">Northern snakehead</name>
    <name type="synonym">Ophicephalus argus</name>
    <dbReference type="NCBI Taxonomy" id="215402"/>
    <lineage>
        <taxon>Eukaryota</taxon>
        <taxon>Metazoa</taxon>
        <taxon>Chordata</taxon>
        <taxon>Craniata</taxon>
        <taxon>Vertebrata</taxon>
        <taxon>Euteleostomi</taxon>
        <taxon>Actinopterygii</taxon>
        <taxon>Neopterygii</taxon>
        <taxon>Teleostei</taxon>
        <taxon>Neoteleostei</taxon>
        <taxon>Acanthomorphata</taxon>
        <taxon>Anabantaria</taxon>
        <taxon>Anabantiformes</taxon>
        <taxon>Channoidei</taxon>
        <taxon>Channidae</taxon>
        <taxon>Channa</taxon>
    </lineage>
</organism>
<accession>A0A6G1QGI0</accession>
<dbReference type="Proteomes" id="UP000503349">
    <property type="component" value="Chromosome 16"/>
</dbReference>
<dbReference type="EMBL" id="CM015727">
    <property type="protein sequence ID" value="KAF3701499.1"/>
    <property type="molecule type" value="Genomic_DNA"/>
</dbReference>
<protein>
    <submittedName>
        <fullName evidence="1">Uncharacterized protein</fullName>
    </submittedName>
</protein>
<sequence length="57" mass="6462">MCKGLKKLLGEMGCRQKVLQKTILRCCGLKWSKLFKSHKVISIQQVLNSLPLLFDAS</sequence>
<gene>
    <name evidence="1" type="ORF">EXN66_Car017187</name>
</gene>
<evidence type="ECO:0000313" key="1">
    <source>
        <dbReference type="EMBL" id="KAF3701499.1"/>
    </source>
</evidence>
<keyword evidence="2" id="KW-1185">Reference proteome</keyword>
<proteinExistence type="predicted"/>